<keyword evidence="3" id="KW-1185">Reference proteome</keyword>
<dbReference type="KEGG" id="iis:EYM_03035"/>
<accession>A0A0U2MAT9</accession>
<dbReference type="Gene3D" id="3.40.50.10880">
    <property type="entry name" value="Uncharacterised protein PF01937, DUF89, domain 3"/>
    <property type="match status" value="1"/>
</dbReference>
<dbReference type="AlphaFoldDB" id="A0A0U2MAT9"/>
<dbReference type="InterPro" id="IPR036075">
    <property type="entry name" value="ARMT-1-like_metal-bd_sf"/>
</dbReference>
<dbReference type="SUPFAM" id="SSF111321">
    <property type="entry name" value="AF1104-like"/>
    <property type="match status" value="1"/>
</dbReference>
<name>A0A0U2MAT9_9CREN</name>
<sequence length="274" mass="30491">MVMKWPEDCLRCLFDARIYDAYQGNATDKEIQLIIGGTASSLQFPKSKAFRYSWRILKDVIGDVYQRTKWELFKKALETPIEYPKSLEDALRIATLGNMYDTAVGGQYRMQNAKYGKLIALGTDLLLNGGKMVYAIDNLPELPYDVAAAKFFQRLGWEVTLVAREESYEIDATYSDLAEVAQLLNWDGGLEALPSDCTIYDRCDEAKELRSNVDLIVSKGLLNADAYIDFQPSEPSILLYMAKCRPLAEAVGAEIGDGVAVLGEILLKGVKGGI</sequence>
<protein>
    <recommendedName>
        <fullName evidence="1">Damage-control phosphatase ARMT1-like metal-binding domain-containing protein</fullName>
    </recommendedName>
</protein>
<organism evidence="2 3">
    <name type="scientific">Ignicoccus islandicus DSM 13165</name>
    <dbReference type="NCBI Taxonomy" id="940295"/>
    <lineage>
        <taxon>Archaea</taxon>
        <taxon>Thermoproteota</taxon>
        <taxon>Thermoprotei</taxon>
        <taxon>Desulfurococcales</taxon>
        <taxon>Desulfurococcaceae</taxon>
        <taxon>Ignicoccus</taxon>
    </lineage>
</organism>
<dbReference type="EMBL" id="CP006867">
    <property type="protein sequence ID" value="ALU12381.1"/>
    <property type="molecule type" value="Genomic_DNA"/>
</dbReference>
<feature type="domain" description="Damage-control phosphatase ARMT1-like metal-binding" evidence="1">
    <location>
        <begin position="45"/>
        <end position="257"/>
    </location>
</feature>
<evidence type="ECO:0000313" key="3">
    <source>
        <dbReference type="Proteomes" id="UP000060778"/>
    </source>
</evidence>
<evidence type="ECO:0000259" key="1">
    <source>
        <dbReference type="Pfam" id="PF01937"/>
    </source>
</evidence>
<dbReference type="InterPro" id="IPR002791">
    <property type="entry name" value="ARMT1-like_metal-bd"/>
</dbReference>
<dbReference type="Pfam" id="PF01937">
    <property type="entry name" value="ARMT1-like_dom"/>
    <property type="match status" value="1"/>
</dbReference>
<proteinExistence type="predicted"/>
<gene>
    <name evidence="2" type="ORF">EYM_03035</name>
</gene>
<dbReference type="Proteomes" id="UP000060778">
    <property type="component" value="Chromosome"/>
</dbReference>
<dbReference type="STRING" id="940295.EYM_03035"/>
<reference evidence="2 3" key="1">
    <citation type="submission" date="2013-11" db="EMBL/GenBank/DDBJ databases">
        <title>Comparative genomics of Ignicoccus.</title>
        <authorList>
            <person name="Podar M."/>
        </authorList>
    </citation>
    <scope>NUCLEOTIDE SEQUENCE [LARGE SCALE GENOMIC DNA]</scope>
    <source>
        <strain evidence="2 3">DSM 13165</strain>
    </source>
</reference>
<evidence type="ECO:0000313" key="2">
    <source>
        <dbReference type="EMBL" id="ALU12381.1"/>
    </source>
</evidence>